<protein>
    <submittedName>
        <fullName evidence="2">NAD(P)H-dependent FMN reductase</fullName>
    </submittedName>
</protein>
<name>A0A840TXX6_9BACT</name>
<dbReference type="Gene3D" id="3.40.50.360">
    <property type="match status" value="1"/>
</dbReference>
<dbReference type="GO" id="GO:0016491">
    <property type="term" value="F:oxidoreductase activity"/>
    <property type="evidence" value="ECO:0007669"/>
    <property type="project" value="InterPro"/>
</dbReference>
<dbReference type="InterPro" id="IPR005025">
    <property type="entry name" value="FMN_Rdtase-like_dom"/>
</dbReference>
<dbReference type="Proteomes" id="UP000557307">
    <property type="component" value="Unassembled WGS sequence"/>
</dbReference>
<feature type="domain" description="NADPH-dependent FMN reductase-like" evidence="1">
    <location>
        <begin position="7"/>
        <end position="148"/>
    </location>
</feature>
<dbReference type="PANTHER" id="PTHR30543">
    <property type="entry name" value="CHROMATE REDUCTASE"/>
    <property type="match status" value="1"/>
</dbReference>
<reference evidence="2 3" key="1">
    <citation type="submission" date="2020-08" db="EMBL/GenBank/DDBJ databases">
        <title>Genomic Encyclopedia of Type Strains, Phase IV (KMG-IV): sequencing the most valuable type-strain genomes for metagenomic binning, comparative biology and taxonomic classification.</title>
        <authorList>
            <person name="Goeker M."/>
        </authorList>
    </citation>
    <scope>NUCLEOTIDE SEQUENCE [LARGE SCALE GENOMIC DNA]</scope>
    <source>
        <strain evidence="2 3">DSM 105074</strain>
    </source>
</reference>
<dbReference type="GO" id="GO:0005829">
    <property type="term" value="C:cytosol"/>
    <property type="evidence" value="ECO:0007669"/>
    <property type="project" value="TreeGrafter"/>
</dbReference>
<organism evidence="2 3">
    <name type="scientific">Rhabdobacter roseus</name>
    <dbReference type="NCBI Taxonomy" id="1655419"/>
    <lineage>
        <taxon>Bacteria</taxon>
        <taxon>Pseudomonadati</taxon>
        <taxon>Bacteroidota</taxon>
        <taxon>Cytophagia</taxon>
        <taxon>Cytophagales</taxon>
        <taxon>Cytophagaceae</taxon>
        <taxon>Rhabdobacter</taxon>
    </lineage>
</organism>
<dbReference type="Pfam" id="PF03358">
    <property type="entry name" value="FMN_red"/>
    <property type="match status" value="1"/>
</dbReference>
<comment type="caution">
    <text evidence="2">The sequence shown here is derived from an EMBL/GenBank/DDBJ whole genome shotgun (WGS) entry which is preliminary data.</text>
</comment>
<sequence length="184" mass="20123">MIPQRKPRVVAIAGSTRQNSVNHSLIKALADLAADRLDMIVYEGIGSLPSFNPDHDGEKVDASVAEFRQLLRTANGLLICTPEYARGVPGSLKNAIDWTVSTAEFPHKPTMLITASTDGTYGHRALMETLKALEAKNIENLQLVIQHAKTKISADHTITDEGTLSAVEELLARFVQTINDHKIE</sequence>
<dbReference type="SUPFAM" id="SSF52218">
    <property type="entry name" value="Flavoproteins"/>
    <property type="match status" value="1"/>
</dbReference>
<dbReference type="GO" id="GO:0010181">
    <property type="term" value="F:FMN binding"/>
    <property type="evidence" value="ECO:0007669"/>
    <property type="project" value="TreeGrafter"/>
</dbReference>
<dbReference type="InterPro" id="IPR029039">
    <property type="entry name" value="Flavoprotein-like_sf"/>
</dbReference>
<dbReference type="RefSeq" id="WP_184177529.1">
    <property type="nucleotide sequence ID" value="NZ_JACHGF010000009.1"/>
</dbReference>
<dbReference type="InterPro" id="IPR050712">
    <property type="entry name" value="NAD(P)H-dep_reductase"/>
</dbReference>
<keyword evidence="3" id="KW-1185">Reference proteome</keyword>
<proteinExistence type="predicted"/>
<evidence type="ECO:0000313" key="3">
    <source>
        <dbReference type="Proteomes" id="UP000557307"/>
    </source>
</evidence>
<accession>A0A840TXX6</accession>
<dbReference type="AlphaFoldDB" id="A0A840TXX6"/>
<dbReference type="EMBL" id="JACHGF010000009">
    <property type="protein sequence ID" value="MBB5286427.1"/>
    <property type="molecule type" value="Genomic_DNA"/>
</dbReference>
<evidence type="ECO:0000313" key="2">
    <source>
        <dbReference type="EMBL" id="MBB5286427.1"/>
    </source>
</evidence>
<gene>
    <name evidence="2" type="ORF">HNQ92_004587</name>
</gene>
<dbReference type="PANTHER" id="PTHR30543:SF21">
    <property type="entry name" value="NAD(P)H-DEPENDENT FMN REDUCTASE LOT6"/>
    <property type="match status" value="1"/>
</dbReference>
<evidence type="ECO:0000259" key="1">
    <source>
        <dbReference type="Pfam" id="PF03358"/>
    </source>
</evidence>